<evidence type="ECO:0000256" key="1">
    <source>
        <dbReference type="ARBA" id="ARBA00004370"/>
    </source>
</evidence>
<dbReference type="Pfam" id="PF04505">
    <property type="entry name" value="CD225"/>
    <property type="match status" value="1"/>
</dbReference>
<comment type="caution">
    <text evidence="8">The sequence shown here is derived from an EMBL/GenBank/DDBJ whole genome shotgun (WGS) entry which is preliminary data.</text>
</comment>
<evidence type="ECO:0000256" key="6">
    <source>
        <dbReference type="SAM" id="MobiDB-lite"/>
    </source>
</evidence>
<dbReference type="PANTHER" id="PTHR13999">
    <property type="entry name" value="INTERFERON INDUCIBLE TRANSMEMBRANE PROTEIN"/>
    <property type="match status" value="1"/>
</dbReference>
<evidence type="ECO:0000256" key="2">
    <source>
        <dbReference type="ARBA" id="ARBA00006843"/>
    </source>
</evidence>
<accession>A0A8T2J1J0</accession>
<evidence type="ECO:0000313" key="9">
    <source>
        <dbReference type="Proteomes" id="UP000812440"/>
    </source>
</evidence>
<dbReference type="Proteomes" id="UP000812440">
    <property type="component" value="Chromosome 4"/>
</dbReference>
<gene>
    <name evidence="8" type="ORF">GDO86_008718</name>
</gene>
<keyword evidence="5 7" id="KW-0472">Membrane</keyword>
<dbReference type="InterPro" id="IPR007593">
    <property type="entry name" value="CD225/Dispanin_fam"/>
</dbReference>
<keyword evidence="3 7" id="KW-0812">Transmembrane</keyword>
<dbReference type="PANTHER" id="PTHR13999:SF4">
    <property type="entry name" value="INTERFERON-INDUCED TRANSMEMBRANE PROTEIN 3"/>
    <property type="match status" value="1"/>
</dbReference>
<organism evidence="8 9">
    <name type="scientific">Hymenochirus boettgeri</name>
    <name type="common">Congo dwarf clawed frog</name>
    <dbReference type="NCBI Taxonomy" id="247094"/>
    <lineage>
        <taxon>Eukaryota</taxon>
        <taxon>Metazoa</taxon>
        <taxon>Chordata</taxon>
        <taxon>Craniata</taxon>
        <taxon>Vertebrata</taxon>
        <taxon>Euteleostomi</taxon>
        <taxon>Amphibia</taxon>
        <taxon>Batrachia</taxon>
        <taxon>Anura</taxon>
        <taxon>Pipoidea</taxon>
        <taxon>Pipidae</taxon>
        <taxon>Pipinae</taxon>
        <taxon>Hymenochirus</taxon>
    </lineage>
</organism>
<feature type="transmembrane region" description="Helical" evidence="7">
    <location>
        <begin position="105"/>
        <end position="131"/>
    </location>
</feature>
<feature type="transmembrane region" description="Helical" evidence="7">
    <location>
        <begin position="57"/>
        <end position="79"/>
    </location>
</feature>
<comment type="similarity">
    <text evidence="2">Belongs to the CD225/Dispanin family.</text>
</comment>
<keyword evidence="4 7" id="KW-1133">Transmembrane helix</keyword>
<feature type="region of interest" description="Disordered" evidence="6">
    <location>
        <begin position="1"/>
        <end position="27"/>
    </location>
</feature>
<dbReference type="EMBL" id="JAACNH010000007">
    <property type="protein sequence ID" value="KAG8438132.1"/>
    <property type="molecule type" value="Genomic_DNA"/>
</dbReference>
<dbReference type="InterPro" id="IPR051517">
    <property type="entry name" value="IFITM_antiviral_protein"/>
</dbReference>
<sequence length="150" mass="16793">MYNNGYSQEFSNPLSTEPPSYGNDGYKPLNEENVSTMQVQSTIVTISPNEPPVRDHLIWSIFNFVYTNFCCLGLLALVFSIKSRDRKLVGDRNGAMSYSSTARSLNIASTTLSILMILILIILMAVGVLSVTRTVENNYNSLNHNYNWGK</sequence>
<protein>
    <submittedName>
        <fullName evidence="8">Uncharacterized protein</fullName>
    </submittedName>
</protein>
<evidence type="ECO:0000256" key="7">
    <source>
        <dbReference type="SAM" id="Phobius"/>
    </source>
</evidence>
<evidence type="ECO:0000313" key="8">
    <source>
        <dbReference type="EMBL" id="KAG8438132.1"/>
    </source>
</evidence>
<evidence type="ECO:0000256" key="4">
    <source>
        <dbReference type="ARBA" id="ARBA00022989"/>
    </source>
</evidence>
<feature type="compositionally biased region" description="Polar residues" evidence="6">
    <location>
        <begin position="1"/>
        <end position="18"/>
    </location>
</feature>
<dbReference type="AlphaFoldDB" id="A0A8T2J1J0"/>
<reference evidence="8" key="1">
    <citation type="thesis" date="2020" institute="ProQuest LLC" country="789 East Eisenhower Parkway, Ann Arbor, MI, USA">
        <title>Comparative Genomics and Chromosome Evolution.</title>
        <authorList>
            <person name="Mudd A.B."/>
        </authorList>
    </citation>
    <scope>NUCLEOTIDE SEQUENCE</scope>
    <source>
        <strain evidence="8">Female2</strain>
        <tissue evidence="8">Blood</tissue>
    </source>
</reference>
<comment type="subcellular location">
    <subcellularLocation>
        <location evidence="1">Membrane</location>
    </subcellularLocation>
</comment>
<proteinExistence type="inferred from homology"/>
<dbReference type="OrthoDB" id="9906841at2759"/>
<evidence type="ECO:0000256" key="3">
    <source>
        <dbReference type="ARBA" id="ARBA00022692"/>
    </source>
</evidence>
<dbReference type="GO" id="GO:0005886">
    <property type="term" value="C:plasma membrane"/>
    <property type="evidence" value="ECO:0007669"/>
    <property type="project" value="TreeGrafter"/>
</dbReference>
<evidence type="ECO:0000256" key="5">
    <source>
        <dbReference type="ARBA" id="ARBA00023136"/>
    </source>
</evidence>
<keyword evidence="9" id="KW-1185">Reference proteome</keyword>
<name>A0A8T2J1J0_9PIPI</name>